<dbReference type="Proteomes" id="UP000838756">
    <property type="component" value="Unassembled WGS sequence"/>
</dbReference>
<reference evidence="4" key="1">
    <citation type="submission" date="2022-03" db="EMBL/GenBank/DDBJ databases">
        <authorList>
            <person name="Lindestad O."/>
        </authorList>
    </citation>
    <scope>NUCLEOTIDE SEQUENCE</scope>
</reference>
<feature type="signal peptide" evidence="3">
    <location>
        <begin position="1"/>
        <end position="23"/>
    </location>
</feature>
<dbReference type="GO" id="GO:0031012">
    <property type="term" value="C:extracellular matrix"/>
    <property type="evidence" value="ECO:0007669"/>
    <property type="project" value="TreeGrafter"/>
</dbReference>
<sequence length="857" mass="97698">MGAKFKLVLLPVIILSYLALIDADSYSVVVGTEEHVNLVDAKFLSFTIDPKYLFSSSEKYNSKECICMATSLTPAYIRIAGPSTSRMRFRNSTIAIEQGPPRRLTLSKLYSDEDDSDYRTNLAVTHSKWEKFVHWAKSTGFDLVFALNNHDKTAAGMWDPNTTLNIFTVADKANIGPMFWQLGYECKNQSIEEYLNDLETLRVIIETFPSGKAGGWQVVGGDVTHCLQADSKSDFKDYITLSNDMMDAILLNGNSSSQELERMSEKDRYKLLKLLSTSDTPLWLTEHNYLTSELERAADWMTSLGYSARNGFSVHYRELKEKELYEPTLSFYMALLFKNLVGERVLNVDIEASQAILFAHCTSLRRKPVPGAVTFYGANMDDEPARFSIKMAKKELGGDIMQFILGHDRNGNIVVNGRAMYYEGDIRPVVKRVRPYKTLLINLPPKSFGFWVLANTKVKACFDTHNSEKPAANTSDENEEDNFIKTKRSLNRKVRDVHDLTYSEVLPDENVEIRKNNNDLKEAIVKINKDLKEALGRISKTNQTISKRSTSKDLDQNTTKRSRRQSFSEDDEKQKKPKKYKSKLRQSFDNDSFKNKLIRKLSKITKDHLPRSNYKSKRLRGFKRSYRVKSKRNLKDEIMSTSPKKYTKVAKLENTEVPIKNKETKKDNSDDNNLLRNRRSVNNKNKLIYDEEESSENEIDVDDKESFKLGKILHKLKRLSDLPKELQDKDNNEYDEESNEGILLKTKVTGDGAFIDISEKSNSGVVKSTLQEIMTLLADFNRNINRFWAAMTLLERTKVTDIAQRVAYIAQRVASAEVAMGGAHSSENRWTMGYQGVGVAPHQASRGEPLDKSGPES</sequence>
<feature type="region of interest" description="Disordered" evidence="2">
    <location>
        <begin position="657"/>
        <end position="678"/>
    </location>
</feature>
<dbReference type="InterPro" id="IPR017853">
    <property type="entry name" value="GH"/>
</dbReference>
<dbReference type="EMBL" id="CAKXAJ010026206">
    <property type="protein sequence ID" value="CAH2261803.1"/>
    <property type="molecule type" value="Genomic_DNA"/>
</dbReference>
<evidence type="ECO:0000313" key="4">
    <source>
        <dbReference type="EMBL" id="CAH2261803.1"/>
    </source>
</evidence>
<comment type="caution">
    <text evidence="4">The sequence shown here is derived from an EMBL/GenBank/DDBJ whole genome shotgun (WGS) entry which is preliminary data.</text>
</comment>
<dbReference type="GO" id="GO:0005615">
    <property type="term" value="C:extracellular space"/>
    <property type="evidence" value="ECO:0007669"/>
    <property type="project" value="TreeGrafter"/>
</dbReference>
<feature type="compositionally biased region" description="Basic residues" evidence="2">
    <location>
        <begin position="575"/>
        <end position="584"/>
    </location>
</feature>
<organism evidence="4 5">
    <name type="scientific">Pararge aegeria aegeria</name>
    <dbReference type="NCBI Taxonomy" id="348720"/>
    <lineage>
        <taxon>Eukaryota</taxon>
        <taxon>Metazoa</taxon>
        <taxon>Ecdysozoa</taxon>
        <taxon>Arthropoda</taxon>
        <taxon>Hexapoda</taxon>
        <taxon>Insecta</taxon>
        <taxon>Pterygota</taxon>
        <taxon>Neoptera</taxon>
        <taxon>Endopterygota</taxon>
        <taxon>Lepidoptera</taxon>
        <taxon>Glossata</taxon>
        <taxon>Ditrysia</taxon>
        <taxon>Papilionoidea</taxon>
        <taxon>Nymphalidae</taxon>
        <taxon>Satyrinae</taxon>
        <taxon>Satyrini</taxon>
        <taxon>Parargina</taxon>
        <taxon>Pararge</taxon>
    </lineage>
</organism>
<feature type="compositionally biased region" description="Basic and acidic residues" evidence="2">
    <location>
        <begin position="657"/>
        <end position="669"/>
    </location>
</feature>
<feature type="coiled-coil region" evidence="1">
    <location>
        <begin position="510"/>
        <end position="537"/>
    </location>
</feature>
<gene>
    <name evidence="4" type="primary">jg14184</name>
    <name evidence="4" type="ORF">PAEG_LOCUS24018</name>
</gene>
<keyword evidence="3" id="KW-0732">Signal</keyword>
<keyword evidence="5" id="KW-1185">Reference proteome</keyword>
<keyword evidence="1" id="KW-0175">Coiled coil</keyword>
<dbReference type="AlphaFoldDB" id="A0A8S4SF30"/>
<evidence type="ECO:0000256" key="2">
    <source>
        <dbReference type="SAM" id="MobiDB-lite"/>
    </source>
</evidence>
<evidence type="ECO:0000256" key="1">
    <source>
        <dbReference type="SAM" id="Coils"/>
    </source>
</evidence>
<feature type="chain" id="PRO_5035923902" evidence="3">
    <location>
        <begin position="24"/>
        <end position="857"/>
    </location>
</feature>
<evidence type="ECO:0000256" key="3">
    <source>
        <dbReference type="SAM" id="SignalP"/>
    </source>
</evidence>
<feature type="region of interest" description="Disordered" evidence="2">
    <location>
        <begin position="542"/>
        <end position="587"/>
    </location>
</feature>
<accession>A0A8S4SF30</accession>
<dbReference type="PANTHER" id="PTHR46145:SF4">
    <property type="entry name" value="HEPARANASE"/>
    <property type="match status" value="1"/>
</dbReference>
<evidence type="ECO:0000313" key="5">
    <source>
        <dbReference type="Proteomes" id="UP000838756"/>
    </source>
</evidence>
<protein>
    <submittedName>
        <fullName evidence="4">Jg14184 protein</fullName>
    </submittedName>
</protein>
<proteinExistence type="predicted"/>
<dbReference type="PANTHER" id="PTHR46145">
    <property type="entry name" value="HEPARANASE"/>
    <property type="match status" value="1"/>
</dbReference>
<dbReference type="SUPFAM" id="SSF51445">
    <property type="entry name" value="(Trans)glycosidases"/>
    <property type="match status" value="1"/>
</dbReference>
<name>A0A8S4SF30_9NEOP</name>
<dbReference type="Gene3D" id="3.20.20.80">
    <property type="entry name" value="Glycosidases"/>
    <property type="match status" value="1"/>
</dbReference>
<dbReference type="OrthoDB" id="7736742at2759"/>